<name>A0AAD7DWQ4_MYCRO</name>
<keyword evidence="4" id="KW-1185">Reference proteome</keyword>
<feature type="signal peptide" evidence="1">
    <location>
        <begin position="1"/>
        <end position="19"/>
    </location>
</feature>
<evidence type="ECO:0000313" key="4">
    <source>
        <dbReference type="Proteomes" id="UP001221757"/>
    </source>
</evidence>
<organism evidence="3 4">
    <name type="scientific">Mycena rosella</name>
    <name type="common">Pink bonnet</name>
    <name type="synonym">Agaricus rosellus</name>
    <dbReference type="NCBI Taxonomy" id="1033263"/>
    <lineage>
        <taxon>Eukaryota</taxon>
        <taxon>Fungi</taxon>
        <taxon>Dikarya</taxon>
        <taxon>Basidiomycota</taxon>
        <taxon>Agaricomycotina</taxon>
        <taxon>Agaricomycetes</taxon>
        <taxon>Agaricomycetidae</taxon>
        <taxon>Agaricales</taxon>
        <taxon>Marasmiineae</taxon>
        <taxon>Mycenaceae</taxon>
        <taxon>Mycena</taxon>
    </lineage>
</organism>
<accession>A0AAD7DWQ4</accession>
<feature type="domain" description="Cyanovirin-N" evidence="2">
    <location>
        <begin position="34"/>
        <end position="136"/>
    </location>
</feature>
<gene>
    <name evidence="3" type="ORF">B0H17DRAFT_1045878</name>
</gene>
<dbReference type="InterPro" id="IPR011058">
    <property type="entry name" value="Cyanovirin-N"/>
</dbReference>
<dbReference type="SUPFAM" id="SSF51322">
    <property type="entry name" value="Cyanovirin-N"/>
    <property type="match status" value="1"/>
</dbReference>
<proteinExistence type="predicted"/>
<dbReference type="EMBL" id="JARKIE010000017">
    <property type="protein sequence ID" value="KAJ7701577.1"/>
    <property type="molecule type" value="Genomic_DNA"/>
</dbReference>
<dbReference type="Gene3D" id="2.30.60.10">
    <property type="entry name" value="Cyanovirin-N"/>
    <property type="match status" value="1"/>
</dbReference>
<protein>
    <submittedName>
        <fullName evidence="3">CVNH domain-containing protein</fullName>
    </submittedName>
</protein>
<evidence type="ECO:0000256" key="1">
    <source>
        <dbReference type="SAM" id="SignalP"/>
    </source>
</evidence>
<keyword evidence="1" id="KW-0732">Signal</keyword>
<comment type="caution">
    <text evidence="3">The sequence shown here is derived from an EMBL/GenBank/DDBJ whole genome shotgun (WGS) entry which is preliminary data.</text>
</comment>
<evidence type="ECO:0000259" key="2">
    <source>
        <dbReference type="SMART" id="SM01111"/>
    </source>
</evidence>
<evidence type="ECO:0000313" key="3">
    <source>
        <dbReference type="EMBL" id="KAJ7701577.1"/>
    </source>
</evidence>
<dbReference type="Proteomes" id="UP001221757">
    <property type="component" value="Unassembled WGS sequence"/>
</dbReference>
<reference evidence="3" key="1">
    <citation type="submission" date="2023-03" db="EMBL/GenBank/DDBJ databases">
        <title>Massive genome expansion in bonnet fungi (Mycena s.s.) driven by repeated elements and novel gene families across ecological guilds.</title>
        <authorList>
            <consortium name="Lawrence Berkeley National Laboratory"/>
            <person name="Harder C.B."/>
            <person name="Miyauchi S."/>
            <person name="Viragh M."/>
            <person name="Kuo A."/>
            <person name="Thoen E."/>
            <person name="Andreopoulos B."/>
            <person name="Lu D."/>
            <person name="Skrede I."/>
            <person name="Drula E."/>
            <person name="Henrissat B."/>
            <person name="Morin E."/>
            <person name="Kohler A."/>
            <person name="Barry K."/>
            <person name="LaButti K."/>
            <person name="Morin E."/>
            <person name="Salamov A."/>
            <person name="Lipzen A."/>
            <person name="Mereny Z."/>
            <person name="Hegedus B."/>
            <person name="Baldrian P."/>
            <person name="Stursova M."/>
            <person name="Weitz H."/>
            <person name="Taylor A."/>
            <person name="Grigoriev I.V."/>
            <person name="Nagy L.G."/>
            <person name="Martin F."/>
            <person name="Kauserud H."/>
        </authorList>
    </citation>
    <scope>NUCLEOTIDE SEQUENCE</scope>
    <source>
        <strain evidence="3">CBHHK067</strain>
    </source>
</reference>
<dbReference type="InterPro" id="IPR036673">
    <property type="entry name" value="Cyanovirin-N_sf"/>
</dbReference>
<dbReference type="SMART" id="SM01111">
    <property type="entry name" value="CVNH"/>
    <property type="match status" value="1"/>
</dbReference>
<dbReference type="Pfam" id="PF08881">
    <property type="entry name" value="CVNH"/>
    <property type="match status" value="1"/>
</dbReference>
<feature type="chain" id="PRO_5042129716" evidence="1">
    <location>
        <begin position="20"/>
        <end position="138"/>
    </location>
</feature>
<dbReference type="AlphaFoldDB" id="A0AAD7DWQ4"/>
<sequence>MYSLATLLLLSSASAFGAAVLGTENSIAARIDGGFASTCRTITIYGGSNPGISAYCANSAGNYVQTNRLSLNGCIANDNGVMACQQNGGYGSSCNTLGFSSGTVLHATCKSDSGSNVDAHLELNNCIGNHNGQLACDF</sequence>